<evidence type="ECO:0000256" key="12">
    <source>
        <dbReference type="SAM" id="MobiDB-lite"/>
    </source>
</evidence>
<feature type="region of interest" description="Disordered" evidence="12">
    <location>
        <begin position="103"/>
        <end position="167"/>
    </location>
</feature>
<keyword evidence="6" id="KW-0256">Endoplasmic reticulum</keyword>
<dbReference type="GO" id="GO:0034045">
    <property type="term" value="C:phagophore assembly site membrane"/>
    <property type="evidence" value="ECO:0007669"/>
    <property type="project" value="UniProtKB-SubCell"/>
</dbReference>
<dbReference type="GO" id="GO:0061709">
    <property type="term" value="P:reticulophagy"/>
    <property type="evidence" value="ECO:0007669"/>
    <property type="project" value="TreeGrafter"/>
</dbReference>
<feature type="region of interest" description="Disordered" evidence="12">
    <location>
        <begin position="477"/>
        <end position="496"/>
    </location>
</feature>
<feature type="compositionally biased region" description="Gly residues" evidence="12">
    <location>
        <begin position="481"/>
        <end position="496"/>
    </location>
</feature>
<evidence type="ECO:0000256" key="8">
    <source>
        <dbReference type="ARBA" id="ARBA00023055"/>
    </source>
</evidence>
<dbReference type="GO" id="GO:0000422">
    <property type="term" value="P:autophagy of mitochondrion"/>
    <property type="evidence" value="ECO:0007669"/>
    <property type="project" value="TreeGrafter"/>
</dbReference>
<evidence type="ECO:0000313" key="14">
    <source>
        <dbReference type="Proteomes" id="UP001472866"/>
    </source>
</evidence>
<evidence type="ECO:0000256" key="9">
    <source>
        <dbReference type="ARBA" id="ARBA00023136"/>
    </source>
</evidence>
<evidence type="ECO:0000256" key="7">
    <source>
        <dbReference type="ARBA" id="ARBA00023006"/>
    </source>
</evidence>
<comment type="catalytic activity">
    <reaction evidence="10">
        <text>a 1,2-diacyl-sn-glycero-3-phospho-L-serine(in) = a 1,2-diacyl-sn-glycero-3-phospho-L-serine(out)</text>
        <dbReference type="Rhea" id="RHEA:38663"/>
        <dbReference type="ChEBI" id="CHEBI:57262"/>
    </reaction>
</comment>
<evidence type="ECO:0000313" key="13">
    <source>
        <dbReference type="EMBL" id="WZN60377.1"/>
    </source>
</evidence>
<evidence type="ECO:0000256" key="11">
    <source>
        <dbReference type="ARBA" id="ARBA00024615"/>
    </source>
</evidence>
<keyword evidence="8" id="KW-0445">Lipid transport</keyword>
<feature type="region of interest" description="Disordered" evidence="12">
    <location>
        <begin position="377"/>
        <end position="402"/>
    </location>
</feature>
<evidence type="ECO:0000256" key="4">
    <source>
        <dbReference type="ARBA" id="ARBA00018070"/>
    </source>
</evidence>
<dbReference type="GO" id="GO:0034727">
    <property type="term" value="P:piecemeal microautophagy of the nucleus"/>
    <property type="evidence" value="ECO:0007669"/>
    <property type="project" value="TreeGrafter"/>
</dbReference>
<name>A0AAX4P382_9CHLO</name>
<gene>
    <name evidence="13" type="ORF">HKI87_03g19060</name>
</gene>
<dbReference type="GO" id="GO:0006869">
    <property type="term" value="P:lipid transport"/>
    <property type="evidence" value="ECO:0007669"/>
    <property type="project" value="UniProtKB-KW"/>
</dbReference>
<feature type="compositionally biased region" description="Acidic residues" evidence="12">
    <location>
        <begin position="144"/>
        <end position="153"/>
    </location>
</feature>
<evidence type="ECO:0000256" key="6">
    <source>
        <dbReference type="ARBA" id="ARBA00022824"/>
    </source>
</evidence>
<dbReference type="GO" id="GO:0000045">
    <property type="term" value="P:autophagosome assembly"/>
    <property type="evidence" value="ECO:0007669"/>
    <property type="project" value="TreeGrafter"/>
</dbReference>
<evidence type="ECO:0000256" key="2">
    <source>
        <dbReference type="ARBA" id="ARBA00004623"/>
    </source>
</evidence>
<evidence type="ECO:0000256" key="3">
    <source>
        <dbReference type="ARBA" id="ARBA00009714"/>
    </source>
</evidence>
<evidence type="ECO:0000256" key="10">
    <source>
        <dbReference type="ARBA" id="ARBA00024479"/>
    </source>
</evidence>
<comment type="subcellular location">
    <subcellularLocation>
        <location evidence="1">Endoplasmic reticulum membrane</location>
        <topology evidence="1">Peripheral membrane protein</topology>
    </subcellularLocation>
    <subcellularLocation>
        <location evidence="2">Preautophagosomal structure membrane</location>
        <topology evidence="2">Peripheral membrane protein</topology>
    </subcellularLocation>
</comment>
<evidence type="ECO:0000256" key="5">
    <source>
        <dbReference type="ARBA" id="ARBA00022448"/>
    </source>
</evidence>
<keyword evidence="7" id="KW-0072">Autophagy</keyword>
<evidence type="ECO:0000256" key="1">
    <source>
        <dbReference type="ARBA" id="ARBA00004406"/>
    </source>
</evidence>
<organism evidence="13 14">
    <name type="scientific">Chloropicon roscoffensis</name>
    <dbReference type="NCBI Taxonomy" id="1461544"/>
    <lineage>
        <taxon>Eukaryota</taxon>
        <taxon>Viridiplantae</taxon>
        <taxon>Chlorophyta</taxon>
        <taxon>Chloropicophyceae</taxon>
        <taxon>Chloropicales</taxon>
        <taxon>Chloropicaceae</taxon>
        <taxon>Chloropicon</taxon>
    </lineage>
</organism>
<feature type="region of interest" description="Disordered" evidence="12">
    <location>
        <begin position="1263"/>
        <end position="1288"/>
    </location>
</feature>
<keyword evidence="14" id="KW-1185">Reference proteome</keyword>
<dbReference type="GO" id="GO:0061723">
    <property type="term" value="P:glycophagy"/>
    <property type="evidence" value="ECO:0007669"/>
    <property type="project" value="TreeGrafter"/>
</dbReference>
<dbReference type="GO" id="GO:0043495">
    <property type="term" value="F:protein-membrane adaptor activity"/>
    <property type="evidence" value="ECO:0007669"/>
    <property type="project" value="TreeGrafter"/>
</dbReference>
<sequence>MLSRVLQEWVLKRLYRLVLKPVLGKVLDSDLDLAQLDVQFLNGTIELRDLVLNAKYVSEQTKHSGLEIVSGTVSYIRAEIPYYALSTSQIVVSVEGLRVTVRPTKERQPLDDDDGHLGDHEAAGVVDAQDEQEGREGDLWGDSTSEDEGEDDGGVGSGEGRRPKLARKKSVIRSSIEMIAGGLEDFLQKLRVDCGDVEVELAQPIAAVDSEQPGRPRSLCLALDHLCYETKTDDDRVEGSPFRQVSFAGLEVFLRAGKGEGEGDRECSSSDDEFHDALGTPPSACSEEDSPGAGAHAHETGCPKKTDLEEAVLTGEGSDGLCGWLVLRDGGATGEAEGQGGGGHAEVDVKLCRPVLRVDADAARDLAVVPGWFAGARGAEEDRGGRSASDGHGDHGTQTHPDQSLVIDSVLFPDCKTIAADILPQFFSKGGNESAVEGEETPAEAADLASSVEEFFDASSRMAVSLGDAKAAIARARERGGGSGGRGESQGDAAGGPGAVLRVSVAVRADSMALDAPLEAAEARGAAAGVRLRLVGVAATHKLYAGGEGETGASCSGFELSCRGVAGQAEAAEWAAYLDRSLVAGLPRGRERLGSVWAGFGAGCHGQVVLASTYGLREDGIGTRLELGASCGGVTRVSLQPFWIAVDDKVAGQLLQVASEQSSRYAAAFAPAEVEAPEATSMVSPSSSSSTGLLVDISHARVVARARGIGGLALDVVAGGNEENLAFLSFCREGGKNQNQLVADICAREVAVSALSSGGKPGGAIEHRVLAKVSGVPSFKLHVRVGAMSTPAKQEEATAFEPFENLSRKFDGAETEEVRRCLDDYGLQERAVSTASVFVHLSGARAWARASPEDCRTAAAVAAAVAASAPAETTTASTPPKTTTSLRLDEACALVEASVVTVETPSPGGGGRVYGARLTDARVFARGGHGHGAWARISASGAAAYSRSASGEEDEVVAIVAASLGNHDDGAGHNDKALSCVAATGPGGRLLCACECGRVVVSAPPFLFEGGEVDALAEAAAALGMADEEAQAPPSLRLSLATRQAEVRLEVPAVHDRLHSASLSRCKAATEAVMARVDLERGAADLSARGVAIRMEFRDKAQGMAVLEEERISVSSRRTAVGGAGGRALSIATESLQVRATEDSVAGCFQLAELLLEHVGSRLQGQCRDGDCDGGSDASGRGVADVAAHRRAKRDRARLERKLSLGGDTPWVVVDDSVERRGSEDSASGFTDVEIDGYSCVYGDSATIIEDYIPVPQAFEDESDGAGTAEDFGMTAAGPSGSEGDWPEPASALQLRTKRVALTLEAGAGEESYIVRVGLRDAMVRKEDFAEGEERLWRSKAAVRGVEVAEEWLGKTTRALFVWETVQRPIEDGSFALSAEVSASRAEGGGGDPAEDEVVVHAALLPLRVRLNPNLVQLLADFSQDISRKLAELGDGEEDYYEILADTVATEALAYIKRCHVAGTSVRLDYNPQRPHFPSKAKARSVLVDLLNLVPLHGVELSMKTVLLQDILGAGECCQGVLGEWLEHIAKYQAGEFVVGIKPFKSLYKVGAGAKKLITLPIQEFRQTGSVTTGLKKGASSFLHAVSLEVLQLGANIAGLLDSQDDAEEGARDGGRHQPADIRQGLRQASIRLSSGMIAAAELIQVGGGPGASASPTDRAQDTLGRLRAVAGATAGATAGAIKCTLLGARNSLDPERFQNQRREL</sequence>
<dbReference type="EMBL" id="CP151503">
    <property type="protein sequence ID" value="WZN60377.1"/>
    <property type="molecule type" value="Genomic_DNA"/>
</dbReference>
<dbReference type="Pfam" id="PF13329">
    <property type="entry name" value="ATG2_CAD"/>
    <property type="match status" value="2"/>
</dbReference>
<dbReference type="PANTHER" id="PTHR13190:SF1">
    <property type="entry name" value="AUTOPHAGY-RELATED 2, ISOFORM A"/>
    <property type="match status" value="1"/>
</dbReference>
<proteinExistence type="inferred from homology"/>
<dbReference type="GO" id="GO:0032266">
    <property type="term" value="F:phosphatidylinositol-3-phosphate binding"/>
    <property type="evidence" value="ECO:0007669"/>
    <property type="project" value="TreeGrafter"/>
</dbReference>
<reference evidence="13 14" key="1">
    <citation type="submission" date="2024-03" db="EMBL/GenBank/DDBJ databases">
        <title>Complete genome sequence of the green alga Chloropicon roscoffensis RCC1871.</title>
        <authorList>
            <person name="Lemieux C."/>
            <person name="Pombert J.-F."/>
            <person name="Otis C."/>
            <person name="Turmel M."/>
        </authorList>
    </citation>
    <scope>NUCLEOTIDE SEQUENCE [LARGE SCALE GENOMIC DNA]</scope>
    <source>
        <strain evidence="13 14">RCC1871</strain>
    </source>
</reference>
<dbReference type="GO" id="GO:0005789">
    <property type="term" value="C:endoplasmic reticulum membrane"/>
    <property type="evidence" value="ECO:0007669"/>
    <property type="project" value="UniProtKB-SubCell"/>
</dbReference>
<keyword evidence="5" id="KW-0813">Transport</keyword>
<dbReference type="GO" id="GO:0061908">
    <property type="term" value="C:phagophore"/>
    <property type="evidence" value="ECO:0007669"/>
    <property type="project" value="TreeGrafter"/>
</dbReference>
<feature type="compositionally biased region" description="Basic and acidic residues" evidence="12">
    <location>
        <begin position="103"/>
        <end position="122"/>
    </location>
</feature>
<dbReference type="InterPro" id="IPR026849">
    <property type="entry name" value="ATG2"/>
</dbReference>
<accession>A0AAX4P382</accession>
<feature type="region of interest" description="Disordered" evidence="12">
    <location>
        <begin position="259"/>
        <end position="301"/>
    </location>
</feature>
<feature type="compositionally biased region" description="Basic and acidic residues" evidence="12">
    <location>
        <begin position="378"/>
        <end position="397"/>
    </location>
</feature>
<dbReference type="PANTHER" id="PTHR13190">
    <property type="entry name" value="AUTOPHAGY-RELATED 2, ISOFORM A"/>
    <property type="match status" value="1"/>
</dbReference>
<dbReference type="Proteomes" id="UP001472866">
    <property type="component" value="Chromosome 03"/>
</dbReference>
<protein>
    <recommendedName>
        <fullName evidence="4">Autophagy-related protein 2</fullName>
    </recommendedName>
</protein>
<feature type="compositionally biased region" description="Basic and acidic residues" evidence="12">
    <location>
        <begin position="259"/>
        <end position="268"/>
    </location>
</feature>
<comment type="similarity">
    <text evidence="3">Belongs to the ATG2 family.</text>
</comment>
<keyword evidence="9" id="KW-0472">Membrane</keyword>
<comment type="catalytic activity">
    <reaction evidence="11">
        <text>a 1,2-diacyl-sn-glycero-3-phosphoethanolamine(in) = a 1,2-diacyl-sn-glycero-3-phosphoethanolamine(out)</text>
        <dbReference type="Rhea" id="RHEA:38895"/>
        <dbReference type="ChEBI" id="CHEBI:64612"/>
    </reaction>
</comment>